<evidence type="ECO:0000313" key="5">
    <source>
        <dbReference type="Proteomes" id="UP001558613"/>
    </source>
</evidence>
<dbReference type="InterPro" id="IPR043502">
    <property type="entry name" value="DNA/RNA_pol_sf"/>
</dbReference>
<reference evidence="4 5" key="1">
    <citation type="submission" date="2023-09" db="EMBL/GenBank/DDBJ databases">
        <authorList>
            <person name="Wang M."/>
        </authorList>
    </citation>
    <scope>NUCLEOTIDE SEQUENCE [LARGE SCALE GENOMIC DNA]</scope>
    <source>
        <strain evidence="4">GT-2023</strain>
        <tissue evidence="4">Liver</tissue>
    </source>
</reference>
<gene>
    <name evidence="4" type="ORF">QQF64_036451</name>
</gene>
<evidence type="ECO:0000259" key="3">
    <source>
        <dbReference type="PROSITE" id="PS50878"/>
    </source>
</evidence>
<dbReference type="PROSITE" id="PS50878">
    <property type="entry name" value="RT_POL"/>
    <property type="match status" value="1"/>
</dbReference>
<dbReference type="Gene3D" id="3.10.10.10">
    <property type="entry name" value="HIV Type 1 Reverse Transcriptase, subunit A, domain 1"/>
    <property type="match status" value="1"/>
</dbReference>
<dbReference type="PANTHER" id="PTHR33064">
    <property type="entry name" value="POL PROTEIN"/>
    <property type="match status" value="1"/>
</dbReference>
<dbReference type="InterPro" id="IPR043128">
    <property type="entry name" value="Rev_trsase/Diguanyl_cyclase"/>
</dbReference>
<proteinExistence type="inferred from homology"/>
<dbReference type="CDD" id="cd01647">
    <property type="entry name" value="RT_LTR"/>
    <property type="match status" value="1"/>
</dbReference>
<evidence type="ECO:0000256" key="1">
    <source>
        <dbReference type="ARBA" id="ARBA00010879"/>
    </source>
</evidence>
<sequence length="200" mass="22342">MANGGTTVDYRKLNQQVRCHVAYDPTRPRNSKIKGSTILSTMALLQDFGTIPVHPDDQHKLAFTFGNRQFTFTRCPFGYANSPAEFNIFLNKACPDARARGNIVYVDDLLLKSTNVADHLKEIDHVLHQLTQVGAKIALHKGQWCKTKVDYVGLLIGREGIEPQSSRTQAIQNIKTLPTSQSTELPGSLQITPTVHRKLF</sequence>
<feature type="domain" description="Reverse transcriptase" evidence="3">
    <location>
        <begin position="1"/>
        <end position="156"/>
    </location>
</feature>
<dbReference type="SUPFAM" id="SSF56672">
    <property type="entry name" value="DNA/RNA polymerases"/>
    <property type="match status" value="1"/>
</dbReference>
<comment type="similarity">
    <text evidence="1">Belongs to the beta type-B retroviral polymerase family. HERV class-II K(HML-2) pol subfamily.</text>
</comment>
<evidence type="ECO:0000313" key="4">
    <source>
        <dbReference type="EMBL" id="KAL1276828.1"/>
    </source>
</evidence>
<dbReference type="Proteomes" id="UP001558613">
    <property type="component" value="Unassembled WGS sequence"/>
</dbReference>
<accession>A0ABR3NIK9</accession>
<dbReference type="InterPro" id="IPR051320">
    <property type="entry name" value="Viral_Replic_Matur_Polypro"/>
</dbReference>
<dbReference type="EMBL" id="JAYMGO010000004">
    <property type="protein sequence ID" value="KAL1276828.1"/>
    <property type="molecule type" value="Genomic_DNA"/>
</dbReference>
<keyword evidence="5" id="KW-1185">Reference proteome</keyword>
<evidence type="ECO:0000256" key="2">
    <source>
        <dbReference type="ARBA" id="ARBA00012180"/>
    </source>
</evidence>
<dbReference type="PANTHER" id="PTHR33064:SF37">
    <property type="entry name" value="RIBONUCLEASE H"/>
    <property type="match status" value="1"/>
</dbReference>
<dbReference type="InterPro" id="IPR000477">
    <property type="entry name" value="RT_dom"/>
</dbReference>
<dbReference type="Pfam" id="PF00078">
    <property type="entry name" value="RVT_1"/>
    <property type="match status" value="1"/>
</dbReference>
<protein>
    <recommendedName>
        <fullName evidence="2">ribonuclease H</fullName>
        <ecNumber evidence="2">3.1.26.4</ecNumber>
    </recommendedName>
</protein>
<dbReference type="EC" id="3.1.26.4" evidence="2"/>
<name>A0ABR3NIK9_9TELE</name>
<dbReference type="Gene3D" id="3.30.70.270">
    <property type="match status" value="1"/>
</dbReference>
<comment type="caution">
    <text evidence="4">The sequence shown here is derived from an EMBL/GenBank/DDBJ whole genome shotgun (WGS) entry which is preliminary data.</text>
</comment>
<organism evidence="4 5">
    <name type="scientific">Cirrhinus molitorella</name>
    <name type="common">mud carp</name>
    <dbReference type="NCBI Taxonomy" id="172907"/>
    <lineage>
        <taxon>Eukaryota</taxon>
        <taxon>Metazoa</taxon>
        <taxon>Chordata</taxon>
        <taxon>Craniata</taxon>
        <taxon>Vertebrata</taxon>
        <taxon>Euteleostomi</taxon>
        <taxon>Actinopterygii</taxon>
        <taxon>Neopterygii</taxon>
        <taxon>Teleostei</taxon>
        <taxon>Ostariophysi</taxon>
        <taxon>Cypriniformes</taxon>
        <taxon>Cyprinidae</taxon>
        <taxon>Labeoninae</taxon>
        <taxon>Labeonini</taxon>
        <taxon>Cirrhinus</taxon>
    </lineage>
</organism>